<keyword evidence="4" id="KW-1185">Reference proteome</keyword>
<keyword evidence="2" id="KW-1133">Transmembrane helix</keyword>
<dbReference type="Proteomes" id="UP000838763">
    <property type="component" value="Unassembled WGS sequence"/>
</dbReference>
<feature type="region of interest" description="Disordered" evidence="1">
    <location>
        <begin position="676"/>
        <end position="696"/>
    </location>
</feature>
<comment type="caution">
    <text evidence="3">The sequence shown here is derived from an EMBL/GenBank/DDBJ whole genome shotgun (WGS) entry which is preliminary data.</text>
</comment>
<evidence type="ECO:0000313" key="4">
    <source>
        <dbReference type="Proteomes" id="UP000838763"/>
    </source>
</evidence>
<gene>
    <name evidence="3" type="ORF">PPNO1_LOCUS2660</name>
</gene>
<feature type="region of interest" description="Disordered" evidence="1">
    <location>
        <begin position="713"/>
        <end position="920"/>
    </location>
</feature>
<feature type="transmembrane region" description="Helical" evidence="2">
    <location>
        <begin position="1121"/>
        <end position="1143"/>
    </location>
</feature>
<feature type="transmembrane region" description="Helical" evidence="2">
    <location>
        <begin position="1224"/>
        <end position="1247"/>
    </location>
</feature>
<dbReference type="OrthoDB" id="5428901at2759"/>
<evidence type="ECO:0008006" key="5">
    <source>
        <dbReference type="Google" id="ProtNLM"/>
    </source>
</evidence>
<feature type="compositionally biased region" description="Low complexity" evidence="1">
    <location>
        <begin position="856"/>
        <end position="893"/>
    </location>
</feature>
<evidence type="ECO:0000256" key="1">
    <source>
        <dbReference type="SAM" id="MobiDB-lite"/>
    </source>
</evidence>
<feature type="region of interest" description="Disordered" evidence="1">
    <location>
        <begin position="81"/>
        <end position="101"/>
    </location>
</feature>
<feature type="region of interest" description="Disordered" evidence="1">
    <location>
        <begin position="389"/>
        <end position="426"/>
    </location>
</feature>
<dbReference type="Pfam" id="PF11915">
    <property type="entry name" value="DUF3433"/>
    <property type="match status" value="1"/>
</dbReference>
<dbReference type="PANTHER" id="PTHR37544:SF3">
    <property type="entry name" value="SPRAY"/>
    <property type="match status" value="1"/>
</dbReference>
<dbReference type="EMBL" id="CALLCH030000006">
    <property type="protein sequence ID" value="CAI4212909.1"/>
    <property type="molecule type" value="Genomic_DNA"/>
</dbReference>
<feature type="compositionally biased region" description="Pro residues" evidence="1">
    <location>
        <begin position="390"/>
        <end position="423"/>
    </location>
</feature>
<feature type="transmembrane region" description="Helical" evidence="2">
    <location>
        <begin position="35"/>
        <end position="59"/>
    </location>
</feature>
<keyword evidence="2" id="KW-0472">Membrane</keyword>
<reference evidence="3" key="1">
    <citation type="submission" date="2022-11" db="EMBL/GenBank/DDBJ databases">
        <authorList>
            <person name="Scott C."/>
            <person name="Bruce N."/>
        </authorList>
    </citation>
    <scope>NUCLEOTIDE SEQUENCE</scope>
</reference>
<evidence type="ECO:0000313" key="3">
    <source>
        <dbReference type="EMBL" id="CAI4212909.1"/>
    </source>
</evidence>
<name>A0A9P1M936_9PEZI</name>
<accession>A0A9P1M936</accession>
<feature type="compositionally biased region" description="Acidic residues" evidence="1">
    <location>
        <begin position="739"/>
        <end position="763"/>
    </location>
</feature>
<dbReference type="InterPro" id="IPR021840">
    <property type="entry name" value="DUF3433"/>
</dbReference>
<dbReference type="PRINTS" id="PR01217">
    <property type="entry name" value="PRICHEXTENSN"/>
</dbReference>
<keyword evidence="2" id="KW-0812">Transmembrane</keyword>
<feature type="transmembrane region" description="Helical" evidence="2">
    <location>
        <begin position="1189"/>
        <end position="1212"/>
    </location>
</feature>
<sequence length="1342" mass="145288">MFFKRKDQGRLQKRESTRYSAINPLSKKDLKSRSFFVKFYGLVVLLLVSLALLGFTIWLHKRLPDGAKSDFKLPFTKRELEGAGPRLSSSPRDAADTDDDEAGLEIRPTATVHRYVNVYRRELQARTIDPSLNPWLETALTFPANTPLPSFNLAGIPLLTLTQPIVNPLALPLASPIAPLITAAACPNPVCFPIGVTFDPHLPIFTLFPGGGSEGDIDYGDAHFPNTEPGPKRRNLQPRAGSACYCPTASDPVVTPTIPPILPPILPPAPLITQAAACPNPICFPIGVTFDPHLPIFTLFPGGGTEDDIDFGDAHFPNTEPGPRRRNVQPRAGSACYCPTAAPDPVVTPTEPPITPTNLPGPSGCSEGKTKSCNLLADVCYCVDIETGTPEPPTVTPEPPSVSPDPEVTPEPPTVTPEPPTISPDPEVTDVCPSGLTWWCDPDDDHFCLCVGTGTTTTDPHQALPQTRRYRYHRAAHYRHPDPEITDVCPSGLTRWCDPEDDNFCICVGTGTTTTDPPPSSTPDPDVTDICPSGLQWWCDPADDNFCLCVGTGTTTTDPPVTSTPDPDITDICPSGLQWWCDPEDDSFCLCVGTGTTTTDPPPTSTLDPDITDVCPSGLQRWCDPEDDNFCLCVGTGTTTTDPPPTVTPDPEICPSGMVYECDEEFDLCDCVATGTTGTTEPPTGGTTTPNPEPTDICPQVWYRVAACYRNGSPETDPIETDPVETDPVQTDPVVTDPTESDPVETDPVESDPVETDPVESDPVETNPIETDPAETDPVETDPVETDPVETDPVETDPVETDPVESEPVATDPAESDPVETEAVVTDPVETDPAVTDPAETEPAETDTGVTLLVQNPTNSEPATTPEATPSAPATEEQQTATDPATTDATQDTNSPRAPLPKPQTPPLLMRPKPVPENGDDPEPIIVVSWPLKRSVLANHAPLIVARVFTSFLAGAFRDVTSFEPVRQLFSVDGASGATLAGTTFTLIPVIVSGVVADIGSGFASEAVYLDTNYCDNPVLANELNPCWPPRGVTAEAASSISAVASVMGHPEVERDFGSVPSELSNRGLVDVLKDKILAAAQASKGPSFKERLQERWATLVGTGRADTHSKWMRRREYLDYGFGTVFLALLGLCIAATAYYWATAYTDVQNLAHFARLHKAPCAARETINKKGHSLPVLSILPLLRMGYFLPAAVAFTALLSEFLVICLAGLPYRPGQLRAEYLVCGSIATVMLFIMLVMIVFLHRWRRTLPHIPRQPNSVAAVMTYVAETNMSRELMSLNERKRRERERAVEGLGRKYGYGIRSEEDGRKRWVVDEVAVDYEAERKRMVEETHYRREAGTI</sequence>
<evidence type="ECO:0000256" key="2">
    <source>
        <dbReference type="SAM" id="Phobius"/>
    </source>
</evidence>
<organism evidence="3 4">
    <name type="scientific">Parascedosporium putredinis</name>
    <dbReference type="NCBI Taxonomy" id="1442378"/>
    <lineage>
        <taxon>Eukaryota</taxon>
        <taxon>Fungi</taxon>
        <taxon>Dikarya</taxon>
        <taxon>Ascomycota</taxon>
        <taxon>Pezizomycotina</taxon>
        <taxon>Sordariomycetes</taxon>
        <taxon>Hypocreomycetidae</taxon>
        <taxon>Microascales</taxon>
        <taxon>Microascaceae</taxon>
        <taxon>Parascedosporium</taxon>
    </lineage>
</organism>
<feature type="compositionally biased region" description="Acidic residues" evidence="1">
    <location>
        <begin position="772"/>
        <end position="805"/>
    </location>
</feature>
<feature type="compositionally biased region" description="Low complexity" evidence="1">
    <location>
        <begin position="676"/>
        <end position="690"/>
    </location>
</feature>
<dbReference type="PANTHER" id="PTHR37544">
    <property type="entry name" value="SPRAY-RELATED"/>
    <property type="match status" value="1"/>
</dbReference>
<proteinExistence type="predicted"/>
<protein>
    <recommendedName>
        <fullName evidence="5">Zonadhesin</fullName>
    </recommendedName>
</protein>